<dbReference type="EMBL" id="CP119896">
    <property type="protein sequence ID" value="WFD28040.1"/>
    <property type="molecule type" value="Genomic_DNA"/>
</dbReference>
<dbReference type="GO" id="GO:0051087">
    <property type="term" value="F:protein-folding chaperone binding"/>
    <property type="evidence" value="ECO:0007669"/>
    <property type="project" value="InterPro"/>
</dbReference>
<dbReference type="InterPro" id="IPR036533">
    <property type="entry name" value="BAG_dom_sf"/>
</dbReference>
<dbReference type="PANTHER" id="PTHR12329:SF16">
    <property type="entry name" value="BAG FAMILY MOLECULAR CHAPERONE REGULATOR 1"/>
    <property type="match status" value="1"/>
</dbReference>
<gene>
    <name evidence="5" type="ORF">MNAN1_003048</name>
</gene>
<dbReference type="InterPro" id="IPR029071">
    <property type="entry name" value="Ubiquitin-like_domsf"/>
</dbReference>
<dbReference type="SUPFAM" id="SSF54236">
    <property type="entry name" value="Ubiquitin-like"/>
    <property type="match status" value="1"/>
</dbReference>
<dbReference type="Gene3D" id="3.10.20.90">
    <property type="entry name" value="Phosphatidylinositol 3-kinase Catalytic Subunit, Chain A, domain 1"/>
    <property type="match status" value="1"/>
</dbReference>
<evidence type="ECO:0000259" key="3">
    <source>
        <dbReference type="PROSITE" id="PS50053"/>
    </source>
</evidence>
<proteinExistence type="predicted"/>
<dbReference type="GO" id="GO:0016020">
    <property type="term" value="C:membrane"/>
    <property type="evidence" value="ECO:0007669"/>
    <property type="project" value="TreeGrafter"/>
</dbReference>
<sequence length="298" mass="32427">MSWFSNQWNRWNQSSASAWSDVEWLDVMYGRQRYASATNNRYQVSLPRIQGALTLAHLRQELASVFSIPVQQVLVVFQGLFLKDDRVTLQDYGLSSGSRITLLTRDAYMQQARARASAPSQPPSAPQGDAAGGPPPSSDALPSSAPSIAPVARVAHAAPPVQDAGAAPSAKEAPTPMEQIAQVSQRCQRDLVPELEHLETSIDALPDAPPGTLQSKAPPAQADASEDALILPQRIPLTQRKLSELLLRELLKLDGIPTESEEVRSHRKATVKEIQSYLDRVDAAWKQATQAKGIVSDV</sequence>
<dbReference type="AlphaFoldDB" id="A0AAF0EP19"/>
<dbReference type="GO" id="GO:0000774">
    <property type="term" value="F:adenyl-nucleotide exchange factor activity"/>
    <property type="evidence" value="ECO:0007669"/>
    <property type="project" value="TreeGrafter"/>
</dbReference>
<name>A0AAF0EP19_9BASI</name>
<evidence type="ECO:0000256" key="1">
    <source>
        <dbReference type="ARBA" id="ARBA00023186"/>
    </source>
</evidence>
<feature type="region of interest" description="Disordered" evidence="2">
    <location>
        <begin position="111"/>
        <end position="145"/>
    </location>
</feature>
<feature type="region of interest" description="Disordered" evidence="2">
    <location>
        <begin position="157"/>
        <end position="187"/>
    </location>
</feature>
<dbReference type="InterPro" id="IPR003103">
    <property type="entry name" value="BAG_domain"/>
</dbReference>
<dbReference type="GO" id="GO:0005829">
    <property type="term" value="C:cytosol"/>
    <property type="evidence" value="ECO:0007669"/>
    <property type="project" value="TreeGrafter"/>
</dbReference>
<dbReference type="Pfam" id="PF02179">
    <property type="entry name" value="BAG"/>
    <property type="match status" value="1"/>
</dbReference>
<dbReference type="GO" id="GO:0005634">
    <property type="term" value="C:nucleus"/>
    <property type="evidence" value="ECO:0007669"/>
    <property type="project" value="TreeGrafter"/>
</dbReference>
<dbReference type="InterPro" id="IPR039773">
    <property type="entry name" value="BAG_chaperone_regulator"/>
</dbReference>
<dbReference type="SUPFAM" id="SSF63491">
    <property type="entry name" value="BAG domain"/>
    <property type="match status" value="1"/>
</dbReference>
<feature type="domain" description="BAG" evidence="4">
    <location>
        <begin position="240"/>
        <end position="285"/>
    </location>
</feature>
<evidence type="ECO:0000313" key="6">
    <source>
        <dbReference type="Proteomes" id="UP001213623"/>
    </source>
</evidence>
<dbReference type="PANTHER" id="PTHR12329">
    <property type="entry name" value="BCL2-ASSOCIATED ATHANOGENE"/>
    <property type="match status" value="1"/>
</dbReference>
<dbReference type="SMART" id="SM00213">
    <property type="entry name" value="UBQ"/>
    <property type="match status" value="1"/>
</dbReference>
<dbReference type="PROSITE" id="PS51035">
    <property type="entry name" value="BAG"/>
    <property type="match status" value="1"/>
</dbReference>
<dbReference type="GO" id="GO:0050821">
    <property type="term" value="P:protein stabilization"/>
    <property type="evidence" value="ECO:0007669"/>
    <property type="project" value="TreeGrafter"/>
</dbReference>
<evidence type="ECO:0000256" key="2">
    <source>
        <dbReference type="SAM" id="MobiDB-lite"/>
    </source>
</evidence>
<dbReference type="Proteomes" id="UP001213623">
    <property type="component" value="Chromosome 5"/>
</dbReference>
<accession>A0AAF0EP19</accession>
<reference evidence="5" key="1">
    <citation type="submission" date="2023-03" db="EMBL/GenBank/DDBJ databases">
        <title>Mating type loci evolution in Malassezia.</title>
        <authorList>
            <person name="Coelho M.A."/>
        </authorList>
    </citation>
    <scope>NUCLEOTIDE SEQUENCE</scope>
    <source>
        <strain evidence="5">CBS 9557</strain>
    </source>
</reference>
<evidence type="ECO:0000313" key="5">
    <source>
        <dbReference type="EMBL" id="WFD28040.1"/>
    </source>
</evidence>
<keyword evidence="1" id="KW-0143">Chaperone</keyword>
<dbReference type="Gene3D" id="1.20.58.120">
    <property type="entry name" value="BAG domain"/>
    <property type="match status" value="1"/>
</dbReference>
<evidence type="ECO:0000259" key="4">
    <source>
        <dbReference type="PROSITE" id="PS51035"/>
    </source>
</evidence>
<protein>
    <recommendedName>
        <fullName evidence="7">BAG domain-containing protein</fullName>
    </recommendedName>
</protein>
<feature type="domain" description="Ubiquitin-like" evidence="3">
    <location>
        <begin position="54"/>
        <end position="105"/>
    </location>
</feature>
<dbReference type="Pfam" id="PF00240">
    <property type="entry name" value="ubiquitin"/>
    <property type="match status" value="1"/>
</dbReference>
<dbReference type="PROSITE" id="PS50053">
    <property type="entry name" value="UBIQUITIN_2"/>
    <property type="match status" value="1"/>
</dbReference>
<dbReference type="InterPro" id="IPR000626">
    <property type="entry name" value="Ubiquitin-like_dom"/>
</dbReference>
<organism evidence="5 6">
    <name type="scientific">Malassezia nana</name>
    <dbReference type="NCBI Taxonomy" id="180528"/>
    <lineage>
        <taxon>Eukaryota</taxon>
        <taxon>Fungi</taxon>
        <taxon>Dikarya</taxon>
        <taxon>Basidiomycota</taxon>
        <taxon>Ustilaginomycotina</taxon>
        <taxon>Malasseziomycetes</taxon>
        <taxon>Malasseziales</taxon>
        <taxon>Malasseziaceae</taxon>
        <taxon>Malassezia</taxon>
    </lineage>
</organism>
<keyword evidence="6" id="KW-1185">Reference proteome</keyword>
<evidence type="ECO:0008006" key="7">
    <source>
        <dbReference type="Google" id="ProtNLM"/>
    </source>
</evidence>